<keyword evidence="2" id="KW-1185">Reference proteome</keyword>
<evidence type="ECO:0000313" key="1">
    <source>
        <dbReference type="EMBL" id="GII25461.1"/>
    </source>
</evidence>
<dbReference type="Proteomes" id="UP000599074">
    <property type="component" value="Unassembled WGS sequence"/>
</dbReference>
<evidence type="ECO:0000313" key="2">
    <source>
        <dbReference type="Proteomes" id="UP000599074"/>
    </source>
</evidence>
<dbReference type="AlphaFoldDB" id="A0A8J3X306"/>
<comment type="caution">
    <text evidence="1">The sequence shown here is derived from an EMBL/GenBank/DDBJ whole genome shotgun (WGS) entry which is preliminary data.</text>
</comment>
<sequence>MICADSHASVRDLPMPSRPGMTVMEPAGMRSVQVQWTGRIRIAEAGVSRIRRPSLSGFVSGPVGGSAGMVACGDAGPVTGCAGTFAGAVIRHRRACGSAMVRTPDPAELATACRT</sequence>
<proteinExistence type="predicted"/>
<dbReference type="EMBL" id="BOON01000052">
    <property type="protein sequence ID" value="GII25461.1"/>
    <property type="molecule type" value="Genomic_DNA"/>
</dbReference>
<protein>
    <submittedName>
        <fullName evidence="1">Uncharacterized protein</fullName>
    </submittedName>
</protein>
<organism evidence="1 2">
    <name type="scientific">Planosporangium mesophilum</name>
    <dbReference type="NCBI Taxonomy" id="689768"/>
    <lineage>
        <taxon>Bacteria</taxon>
        <taxon>Bacillati</taxon>
        <taxon>Actinomycetota</taxon>
        <taxon>Actinomycetes</taxon>
        <taxon>Micromonosporales</taxon>
        <taxon>Micromonosporaceae</taxon>
        <taxon>Planosporangium</taxon>
    </lineage>
</organism>
<gene>
    <name evidence="1" type="ORF">Pme01_50580</name>
</gene>
<accession>A0A8J3X306</accession>
<name>A0A8J3X306_9ACTN</name>
<reference evidence="1" key="1">
    <citation type="submission" date="2021-01" db="EMBL/GenBank/DDBJ databases">
        <title>Whole genome shotgun sequence of Planosporangium mesophilum NBRC 109066.</title>
        <authorList>
            <person name="Komaki H."/>
            <person name="Tamura T."/>
        </authorList>
    </citation>
    <scope>NUCLEOTIDE SEQUENCE</scope>
    <source>
        <strain evidence="1">NBRC 109066</strain>
    </source>
</reference>